<evidence type="ECO:0000313" key="6">
    <source>
        <dbReference type="WBParaSite" id="jg21413"/>
    </source>
</evidence>
<dbReference type="PANTHER" id="PTHR24637">
    <property type="entry name" value="COLLAGEN"/>
    <property type="match status" value="1"/>
</dbReference>
<feature type="transmembrane region" description="Helical" evidence="3">
    <location>
        <begin position="13"/>
        <end position="36"/>
    </location>
</feature>
<organism evidence="5 6">
    <name type="scientific">Ditylenchus dipsaci</name>
    <dbReference type="NCBI Taxonomy" id="166011"/>
    <lineage>
        <taxon>Eukaryota</taxon>
        <taxon>Metazoa</taxon>
        <taxon>Ecdysozoa</taxon>
        <taxon>Nematoda</taxon>
        <taxon>Chromadorea</taxon>
        <taxon>Rhabditida</taxon>
        <taxon>Tylenchina</taxon>
        <taxon>Tylenchomorpha</taxon>
        <taxon>Sphaerularioidea</taxon>
        <taxon>Anguinidae</taxon>
        <taxon>Anguininae</taxon>
        <taxon>Ditylenchus</taxon>
    </lineage>
</organism>
<evidence type="ECO:0000256" key="1">
    <source>
        <dbReference type="ARBA" id="ARBA00022737"/>
    </source>
</evidence>
<evidence type="ECO:0000259" key="4">
    <source>
        <dbReference type="SMART" id="SM01088"/>
    </source>
</evidence>
<dbReference type="Proteomes" id="UP000887574">
    <property type="component" value="Unplaced"/>
</dbReference>
<proteinExistence type="predicted"/>
<dbReference type="AlphaFoldDB" id="A0A915DLS1"/>
<keyword evidence="3" id="KW-1133">Transmembrane helix</keyword>
<feature type="domain" description="Nematode cuticle collagen N-terminal" evidence="4">
    <location>
        <begin position="12"/>
        <end position="64"/>
    </location>
</feature>
<feature type="compositionally biased region" description="Gly residues" evidence="2">
    <location>
        <begin position="252"/>
        <end position="271"/>
    </location>
</feature>
<name>A0A915DLS1_9BILA</name>
<feature type="compositionally biased region" description="Pro residues" evidence="2">
    <location>
        <begin position="225"/>
        <end position="234"/>
    </location>
</feature>
<dbReference type="PANTHER" id="PTHR24637:SF373">
    <property type="entry name" value="NEMATODE CUTICLE COLLAGEN N-TERMINAL DOMAIN-CONTAINING PROTEIN"/>
    <property type="match status" value="1"/>
</dbReference>
<keyword evidence="1" id="KW-0677">Repeat</keyword>
<accession>A0A915DLS1</accession>
<feature type="region of interest" description="Disordered" evidence="2">
    <location>
        <begin position="110"/>
        <end position="334"/>
    </location>
</feature>
<dbReference type="InterPro" id="IPR002486">
    <property type="entry name" value="Col_cuticle_N"/>
</dbReference>
<keyword evidence="3" id="KW-0812">Transmembrane</keyword>
<keyword evidence="3" id="KW-0472">Membrane</keyword>
<dbReference type="InterPro" id="IPR008160">
    <property type="entry name" value="Collagen"/>
</dbReference>
<feature type="compositionally biased region" description="Gly residues" evidence="2">
    <location>
        <begin position="183"/>
        <end position="192"/>
    </location>
</feature>
<dbReference type="GO" id="GO:0042302">
    <property type="term" value="F:structural constituent of cuticle"/>
    <property type="evidence" value="ECO:0007669"/>
    <property type="project" value="InterPro"/>
</dbReference>
<dbReference type="Pfam" id="PF01391">
    <property type="entry name" value="Collagen"/>
    <property type="match status" value="1"/>
</dbReference>
<evidence type="ECO:0000256" key="3">
    <source>
        <dbReference type="SAM" id="Phobius"/>
    </source>
</evidence>
<dbReference type="WBParaSite" id="jg21413">
    <property type="protein sequence ID" value="jg21413"/>
    <property type="gene ID" value="jg21413"/>
</dbReference>
<evidence type="ECO:0000313" key="5">
    <source>
        <dbReference type="Proteomes" id="UP000887574"/>
    </source>
</evidence>
<evidence type="ECO:0000256" key="2">
    <source>
        <dbReference type="SAM" id="MobiDB-lite"/>
    </source>
</evidence>
<keyword evidence="5" id="KW-1185">Reference proteome</keyword>
<sequence length="334" mass="34206">MNSTKAGDLFYKFAIFSSVVSVITVLSIVIVVPLLISKANYEKELVVERSHKFKEAVNRIWTNLHINQASHDLSPKAAQFFSRKVRSPWSKQICSGCNQLSCQAGGLITRSSWEDGTPGTSGMPGKSGNDGYDVELEPENDLPCVICPAGPPGQRGMQGERGQPGNPGYSGQAGPPGSQGMDGPIGGPGQPGNPGTRGYLGPPGPPGDQIIAGVGIKGPKGVPGPSGPKGPTGPPGKSSKEQGMPGKPGTAGPIGGGGGSGRPGEEGGWGPPGEPGQPASYCPSDCGVSHILAPGMHQESEHDQSAAQQTPADLYPANEPHETDPAPEIRGYGK</sequence>
<dbReference type="SMART" id="SM01088">
    <property type="entry name" value="Col_cuticle_N"/>
    <property type="match status" value="1"/>
</dbReference>
<reference evidence="6" key="1">
    <citation type="submission" date="2022-11" db="UniProtKB">
        <authorList>
            <consortium name="WormBaseParasite"/>
        </authorList>
    </citation>
    <scope>IDENTIFICATION</scope>
</reference>
<protein>
    <submittedName>
        <fullName evidence="6">Nematode cuticle collagen N-terminal domain-containing protein</fullName>
    </submittedName>
</protein>
<dbReference type="Pfam" id="PF01484">
    <property type="entry name" value="Col_cuticle_N"/>
    <property type="match status" value="1"/>
</dbReference>